<reference evidence="8 9" key="1">
    <citation type="submission" date="2016-03" db="EMBL/GenBank/DDBJ databases">
        <title>Acetic acid bacteria sequencing.</title>
        <authorList>
            <person name="Brandt J."/>
            <person name="Jakob F."/>
            <person name="Vogel R.F."/>
        </authorList>
    </citation>
    <scope>NUCLEOTIDE SEQUENCE [LARGE SCALE GENOMIC DNA]</scope>
    <source>
        <strain evidence="8 9">TMW2.1084</strain>
    </source>
</reference>
<evidence type="ECO:0000256" key="1">
    <source>
        <dbReference type="ARBA" id="ARBA00004948"/>
    </source>
</evidence>
<sequence length="275" mass="28876">MVAEQKNPSRILAIAGSDSGGGAGIQADIKTITALGGYALTALTALTAQNTQGVQAILPVPPEFLRTQIRCVLDDLGADAIKTGMLGGAAEIQCVSEEIVRYRQIMPGLPVVIDPVMVAKGGASLLAEEALSCLKTQLFPQATVLTPNLPEAEKLTGMSLLSVEDMRQAARVLREMSGAAVLVKGGHLSGDMLVDVLLDEDGFTEFSDTRITTRHTHGTGCTLASALATGLAQKLPLRRAVENARVYVRQAILTAPGFGAGAGPLWHAHAWYKIL</sequence>
<dbReference type="KEGG" id="aper:A0U91_09030"/>
<dbReference type="GO" id="GO:0009229">
    <property type="term" value="P:thiamine diphosphate biosynthetic process"/>
    <property type="evidence" value="ECO:0007669"/>
    <property type="project" value="UniProtKB-UniPathway"/>
</dbReference>
<evidence type="ECO:0000256" key="6">
    <source>
        <dbReference type="ARBA" id="ARBA00022840"/>
    </source>
</evidence>
<dbReference type="AlphaFoldDB" id="A0A1U9LF04"/>
<name>A0A1U9LF04_9PROT</name>
<dbReference type="InterPro" id="IPR029056">
    <property type="entry name" value="Ribokinase-like"/>
</dbReference>
<keyword evidence="6" id="KW-0067">ATP-binding</keyword>
<dbReference type="GO" id="GO:0008972">
    <property type="term" value="F:phosphomethylpyrimidine kinase activity"/>
    <property type="evidence" value="ECO:0007669"/>
    <property type="project" value="InterPro"/>
</dbReference>
<evidence type="ECO:0000313" key="9">
    <source>
        <dbReference type="Proteomes" id="UP000189055"/>
    </source>
</evidence>
<dbReference type="Pfam" id="PF08543">
    <property type="entry name" value="Phos_pyr_kin"/>
    <property type="match status" value="1"/>
</dbReference>
<accession>A0A1U9LF04</accession>
<dbReference type="FunFam" id="3.40.1190.20:FF:000003">
    <property type="entry name" value="Phosphomethylpyrimidine kinase ThiD"/>
    <property type="match status" value="1"/>
</dbReference>
<organism evidence="8 9">
    <name type="scientific">Acetobacter persici</name>
    <dbReference type="NCBI Taxonomy" id="1076596"/>
    <lineage>
        <taxon>Bacteria</taxon>
        <taxon>Pseudomonadati</taxon>
        <taxon>Pseudomonadota</taxon>
        <taxon>Alphaproteobacteria</taxon>
        <taxon>Acetobacterales</taxon>
        <taxon>Acetobacteraceae</taxon>
        <taxon>Acetobacter</taxon>
    </lineage>
</organism>
<dbReference type="UniPathway" id="UPA00060">
    <property type="reaction ID" value="UER00138"/>
</dbReference>
<evidence type="ECO:0000313" key="8">
    <source>
        <dbReference type="EMBL" id="AQT05024.1"/>
    </source>
</evidence>
<dbReference type="GO" id="GO:0005524">
    <property type="term" value="F:ATP binding"/>
    <property type="evidence" value="ECO:0007669"/>
    <property type="project" value="UniProtKB-KW"/>
</dbReference>
<gene>
    <name evidence="8" type="ORF">A0U91_09030</name>
</gene>
<keyword evidence="5 8" id="KW-0418">Kinase</keyword>
<dbReference type="InterPro" id="IPR013749">
    <property type="entry name" value="PM/HMP-P_kinase-1"/>
</dbReference>
<dbReference type="GO" id="GO:0009228">
    <property type="term" value="P:thiamine biosynthetic process"/>
    <property type="evidence" value="ECO:0007669"/>
    <property type="project" value="InterPro"/>
</dbReference>
<dbReference type="CDD" id="cd01169">
    <property type="entry name" value="HMPP_kinase"/>
    <property type="match status" value="1"/>
</dbReference>
<dbReference type="Gene3D" id="3.40.1190.20">
    <property type="match status" value="1"/>
</dbReference>
<evidence type="ECO:0000256" key="4">
    <source>
        <dbReference type="ARBA" id="ARBA00022741"/>
    </source>
</evidence>
<dbReference type="STRING" id="1076596.A0U91_09030"/>
<keyword evidence="4" id="KW-0547">Nucleotide-binding</keyword>
<dbReference type="Proteomes" id="UP000189055">
    <property type="component" value="Chromosome"/>
</dbReference>
<evidence type="ECO:0000256" key="2">
    <source>
        <dbReference type="ARBA" id="ARBA00012135"/>
    </source>
</evidence>
<proteinExistence type="predicted"/>
<dbReference type="GO" id="GO:0008902">
    <property type="term" value="F:hydroxymethylpyrimidine kinase activity"/>
    <property type="evidence" value="ECO:0007669"/>
    <property type="project" value="UniProtKB-EC"/>
</dbReference>
<evidence type="ECO:0000256" key="5">
    <source>
        <dbReference type="ARBA" id="ARBA00022777"/>
    </source>
</evidence>
<dbReference type="PANTHER" id="PTHR20858">
    <property type="entry name" value="PHOSPHOMETHYLPYRIMIDINE KINASE"/>
    <property type="match status" value="1"/>
</dbReference>
<dbReference type="RefSeq" id="WP_077930830.1">
    <property type="nucleotide sequence ID" value="NZ_CP014687.1"/>
</dbReference>
<dbReference type="PANTHER" id="PTHR20858:SF17">
    <property type="entry name" value="HYDROXYMETHYLPYRIMIDINE_PHOSPHOMETHYLPYRIMIDINE KINASE THI20-RELATED"/>
    <property type="match status" value="1"/>
</dbReference>
<dbReference type="InterPro" id="IPR004399">
    <property type="entry name" value="HMP/HMP-P_kinase_dom"/>
</dbReference>
<evidence type="ECO:0000259" key="7">
    <source>
        <dbReference type="Pfam" id="PF08543"/>
    </source>
</evidence>
<evidence type="ECO:0000256" key="3">
    <source>
        <dbReference type="ARBA" id="ARBA00022679"/>
    </source>
</evidence>
<dbReference type="EC" id="2.7.1.49" evidence="2"/>
<protein>
    <recommendedName>
        <fullName evidence="2">hydroxymethylpyrimidine kinase</fullName>
        <ecNumber evidence="2">2.7.1.49</ecNumber>
    </recommendedName>
</protein>
<feature type="domain" description="Pyridoxamine kinase/Phosphomethylpyrimidine kinase" evidence="7">
    <location>
        <begin position="18"/>
        <end position="265"/>
    </location>
</feature>
<dbReference type="SUPFAM" id="SSF53613">
    <property type="entry name" value="Ribokinase-like"/>
    <property type="match status" value="1"/>
</dbReference>
<dbReference type="NCBIfam" id="TIGR00097">
    <property type="entry name" value="HMP-P_kinase"/>
    <property type="match status" value="1"/>
</dbReference>
<comment type="pathway">
    <text evidence="1">Cofactor biosynthesis; thiamine diphosphate biosynthesis.</text>
</comment>
<dbReference type="EMBL" id="CP014687">
    <property type="protein sequence ID" value="AQT05024.1"/>
    <property type="molecule type" value="Genomic_DNA"/>
</dbReference>
<keyword evidence="3" id="KW-0808">Transferase</keyword>
<dbReference type="GO" id="GO:0005829">
    <property type="term" value="C:cytosol"/>
    <property type="evidence" value="ECO:0007669"/>
    <property type="project" value="TreeGrafter"/>
</dbReference>